<proteinExistence type="predicted"/>
<accession>D3A9I2</accession>
<protein>
    <submittedName>
        <fullName evidence="1">Uncharacterized protein</fullName>
    </submittedName>
</protein>
<dbReference type="AlphaFoldDB" id="D3A9I2"/>
<sequence length="39" mass="4440">MRKTGILQLCSASRLSFFFTTSGIFHRSVIILGVHHYQS</sequence>
<reference evidence="1 2" key="1">
    <citation type="submission" date="2010-01" db="EMBL/GenBank/DDBJ databases">
        <authorList>
            <person name="Weinstock G."/>
            <person name="Sodergren E."/>
            <person name="Clifton S."/>
            <person name="Fulton L."/>
            <person name="Fulton B."/>
            <person name="Courtney L."/>
            <person name="Fronick C."/>
            <person name="Harrison M."/>
            <person name="Strong C."/>
            <person name="Farmer C."/>
            <person name="Delahaunty K."/>
            <person name="Markovic C."/>
            <person name="Hall O."/>
            <person name="Minx P."/>
            <person name="Tomlinson C."/>
            <person name="Mitreva M."/>
            <person name="Nelson J."/>
            <person name="Hou S."/>
            <person name="Wollam A."/>
            <person name="Pepin K.H."/>
            <person name="Johnson M."/>
            <person name="Bhonagiri V."/>
            <person name="Nash W.E."/>
            <person name="Warren W."/>
            <person name="Chinwalla A."/>
            <person name="Mardis E.R."/>
            <person name="Wilson R.K."/>
        </authorList>
    </citation>
    <scope>NUCLEOTIDE SEQUENCE [LARGE SCALE GENOMIC DNA]</scope>
    <source>
        <strain evidence="1 2">DSM 13479</strain>
    </source>
</reference>
<comment type="caution">
    <text evidence="1">The sequence shown here is derived from an EMBL/GenBank/DDBJ whole genome shotgun (WGS) entry which is preliminary data.</text>
</comment>
<organism evidence="1 2">
    <name type="scientific">Hungatella hathewayi DSM 13479</name>
    <dbReference type="NCBI Taxonomy" id="566550"/>
    <lineage>
        <taxon>Bacteria</taxon>
        <taxon>Bacillati</taxon>
        <taxon>Bacillota</taxon>
        <taxon>Clostridia</taxon>
        <taxon>Lachnospirales</taxon>
        <taxon>Lachnospiraceae</taxon>
        <taxon>Hungatella</taxon>
    </lineage>
</organism>
<name>D3A9I2_9FIRM</name>
<dbReference type="Proteomes" id="UP000004968">
    <property type="component" value="Unassembled WGS sequence"/>
</dbReference>
<evidence type="ECO:0000313" key="1">
    <source>
        <dbReference type="EMBL" id="EFD01541.1"/>
    </source>
</evidence>
<dbReference type="EMBL" id="ACIO01000017">
    <property type="protein sequence ID" value="EFD01541.1"/>
    <property type="molecule type" value="Genomic_DNA"/>
</dbReference>
<evidence type="ECO:0000313" key="2">
    <source>
        <dbReference type="Proteomes" id="UP000004968"/>
    </source>
</evidence>
<gene>
    <name evidence="1" type="ORF">CLOSTHATH_00253</name>
</gene>
<dbReference type="HOGENOM" id="CLU_3310984_0_0_9"/>